<keyword evidence="4" id="KW-0813">Transport</keyword>
<feature type="active site" description="Proton donor/acceptor" evidence="8">
    <location>
        <position position="1258"/>
    </location>
</feature>
<feature type="region of interest" description="Disordered" evidence="9">
    <location>
        <begin position="105"/>
        <end position="141"/>
    </location>
</feature>
<dbReference type="GO" id="GO:0004181">
    <property type="term" value="F:metallocarboxypeptidase activity"/>
    <property type="evidence" value="ECO:0007669"/>
    <property type="project" value="InterPro"/>
</dbReference>
<evidence type="ECO:0000256" key="9">
    <source>
        <dbReference type="SAM" id="MobiDB-lite"/>
    </source>
</evidence>
<evidence type="ECO:0000259" key="12">
    <source>
        <dbReference type="PROSITE" id="PS52035"/>
    </source>
</evidence>
<dbReference type="EMBL" id="CP019474">
    <property type="protein sequence ID" value="UQC77396.1"/>
    <property type="molecule type" value="Genomic_DNA"/>
</dbReference>
<keyword evidence="14" id="KW-1185">Reference proteome</keyword>
<dbReference type="InterPro" id="IPR036259">
    <property type="entry name" value="MFS_trans_sf"/>
</dbReference>
<gene>
    <name evidence="13" type="ORF">CLUP02_02864</name>
</gene>
<protein>
    <submittedName>
        <fullName evidence="13">Major facilitator superfamily transporter</fullName>
    </submittedName>
</protein>
<name>A0A9Q8SI90_9PEZI</name>
<feature type="domain" description="Major facilitator superfamily (MFS) profile" evidence="11">
    <location>
        <begin position="319"/>
        <end position="769"/>
    </location>
</feature>
<feature type="transmembrane region" description="Helical" evidence="10">
    <location>
        <begin position="751"/>
        <end position="777"/>
    </location>
</feature>
<dbReference type="RefSeq" id="XP_049139035.1">
    <property type="nucleotide sequence ID" value="XM_049281892.1"/>
</dbReference>
<feature type="region of interest" description="Disordered" evidence="9">
    <location>
        <begin position="251"/>
        <end position="272"/>
    </location>
</feature>
<dbReference type="PANTHER" id="PTHR23511:SF12">
    <property type="entry name" value="TRANSPORTER, PUTATIVE (AFU_ORTHOLOGUE AFUA_7G01740)-RELATED"/>
    <property type="match status" value="1"/>
</dbReference>
<evidence type="ECO:0000256" key="7">
    <source>
        <dbReference type="ARBA" id="ARBA00023136"/>
    </source>
</evidence>
<sequence>MPDVVVICFSVAIDRLPRQPANIRCGPKYLILPPFLKPNLKPPSCLCATRLAPLALKLHANDRPCGALYSACQKYNIPIHLPRDAVEHEGALSPPSNVDDARGMSLPKLGSGMQPTNKVRSARTGRDNAQPAGLRADPPHVKPTRIVRFPSTVAKLQSNTGTKCGSACVPTAVWSAKPIKTAETLHRTDCAIRAECDVEAAACGDRVLFIWLVSALHSQALKPSRLFAHLEGRQDCLRQIAFRNHIEMGTDTDPTRKLDTAQKADSHSGAAHDGSVDIHGIDDAAIIPKGALDPVYEAKARVLNRAIQDIGMGWYQWQLFIVVGFGWASDNLWPIVTSLIFTPITNEFGPSRPPLLTLSQNIGLLAGAMFWGFGCDLFGRKVAFNLTLGLTALWGMAAAGAPSFAGIGIFAAFWSFGVGGNLPVDSAIFLEFLPGTHQYLLTVLSIDWAIAQVIATLIAWPLLGNLTCQEGATCTKANNMGWRYFLITLGGLTLIMFLIRFVLFTIYESPKYLMGKGRDEDAVRIVHEVARRNGKLTSLSIEDLKACEPEGYVARTDAATAVKRNLEKLDLSRIRVLFSTHRLALSTGTIMAIWALIGLGYPLYNAFIPYIQATRGAELGDGSTYLTYRNSLIIAVLGVPGALLGGWLVELPALGRKGTLAISTVATGVFLYCSTTAMTSNALLGWNCAFNFCSNVMYAVLYGFTPELFPTPQRGTGNALTATCNRIFGIMAPIVAMFANLKTSAPVYTSGALFIAAGLLCLTSDGTLNIIVTFLPLPSKVYITFMDYYSIVNVGTKPLRYSAISFGVILYVNGRKHISLRGAQSLGDMATAHRYLHPRGFPRFPLIFSTELPHPVSLPMLTLIQIGPTMRALMLFSIPLPVSIGNSSDIGTVPLHALTSHFALRDATLPHRDFANLSRVCFVLVLIGFSQLTLSYTMVAASRLSLFGLSLLSSVQAAKYGYNHVTVRKDTDIVAANFKDIEGVDLLSPAFLTPETIPAGFSDGTQGPTDDNLLDSFVQDLADKNDWLTYNKANFTSEEGRPFPYLHLSSTKLSRRVSNSTGKVRVWVQGAVHGNEPAGDQSLLALLGALDANQTWAASLLEKLDIVILPRYNPDGVGYFQRTLATNYDPNRDHVKLARKQTRDIKTLFGEFAPHVAIDMHEYSATARYGSYYHAADGLFSAAKNLNIHPDIRTLSEEVFAKNIGLDMEARGLRWEPYVTGSTSTNPAFKPTFAEAGSDAKIGRNAIGLTQCVTFLIEMRGILLADQEFQRRTVAGLTMASSIIQTAADNAEKVYTTIESSIADFASSTSEIIITDSSPLVQRTFKMVNINNGSVTEVPINFRSTTPVTTNITRARPEAYLIPVAWADLAERLRVSGLEVETLSEPYVGTVEAYDITSAVFETEYYEGVVRAAVTTEALTKEVDLPAGSFLVSTRQKNAALAFVALEPENIDSYASFTIIPVEAGDEYPIYRVLA</sequence>
<evidence type="ECO:0000256" key="5">
    <source>
        <dbReference type="ARBA" id="ARBA00022692"/>
    </source>
</evidence>
<dbReference type="InterPro" id="IPR020846">
    <property type="entry name" value="MFS_dom"/>
</dbReference>
<dbReference type="CDD" id="cd17316">
    <property type="entry name" value="MFS_SV2_like"/>
    <property type="match status" value="1"/>
</dbReference>
<accession>A0A9Q8SI90</accession>
<dbReference type="PROSITE" id="PS50850">
    <property type="entry name" value="MFS"/>
    <property type="match status" value="1"/>
</dbReference>
<dbReference type="GO" id="GO:0022857">
    <property type="term" value="F:transmembrane transporter activity"/>
    <property type="evidence" value="ECO:0007669"/>
    <property type="project" value="InterPro"/>
</dbReference>
<feature type="domain" description="Peptidase M14" evidence="12">
    <location>
        <begin position="1007"/>
        <end position="1287"/>
    </location>
</feature>
<dbReference type="GO" id="GO:0008270">
    <property type="term" value="F:zinc ion binding"/>
    <property type="evidence" value="ECO:0007669"/>
    <property type="project" value="InterPro"/>
</dbReference>
<dbReference type="SUPFAM" id="SSF53187">
    <property type="entry name" value="Zn-dependent exopeptidases"/>
    <property type="match status" value="1"/>
</dbReference>
<organism evidence="13 14">
    <name type="scientific">Colletotrichum lupini</name>
    <dbReference type="NCBI Taxonomy" id="145971"/>
    <lineage>
        <taxon>Eukaryota</taxon>
        <taxon>Fungi</taxon>
        <taxon>Dikarya</taxon>
        <taxon>Ascomycota</taxon>
        <taxon>Pezizomycotina</taxon>
        <taxon>Sordariomycetes</taxon>
        <taxon>Hypocreomycetidae</taxon>
        <taxon>Glomerellales</taxon>
        <taxon>Glomerellaceae</taxon>
        <taxon>Colletotrichum</taxon>
        <taxon>Colletotrichum acutatum species complex</taxon>
    </lineage>
</organism>
<evidence type="ECO:0000256" key="1">
    <source>
        <dbReference type="ARBA" id="ARBA00004141"/>
    </source>
</evidence>
<keyword evidence="6 10" id="KW-1133">Transmembrane helix</keyword>
<dbReference type="PANTHER" id="PTHR23511">
    <property type="entry name" value="SYNAPTIC VESICLE GLYCOPROTEIN 2"/>
    <property type="match status" value="1"/>
</dbReference>
<comment type="subcellular location">
    <subcellularLocation>
        <location evidence="1">Membrane</location>
        <topology evidence="1">Multi-pass membrane protein</topology>
    </subcellularLocation>
</comment>
<feature type="transmembrane region" description="Helical" evidence="10">
    <location>
        <begin position="684"/>
        <end position="705"/>
    </location>
</feature>
<keyword evidence="5 10" id="KW-0812">Transmembrane</keyword>
<dbReference type="KEGG" id="clup:CLUP02_02864"/>
<feature type="compositionally biased region" description="Basic and acidic residues" evidence="9">
    <location>
        <begin position="251"/>
        <end position="266"/>
    </location>
</feature>
<dbReference type="FunFam" id="1.20.1250.20:FF:000171">
    <property type="entry name" value="MFS general substrate transporter"/>
    <property type="match status" value="1"/>
</dbReference>
<dbReference type="GO" id="GO:0006508">
    <property type="term" value="P:proteolysis"/>
    <property type="evidence" value="ECO:0007669"/>
    <property type="project" value="InterPro"/>
</dbReference>
<feature type="transmembrane region" description="Helical" evidence="10">
    <location>
        <begin position="393"/>
        <end position="418"/>
    </location>
</feature>
<feature type="transmembrane region" description="Helical" evidence="10">
    <location>
        <begin position="920"/>
        <end position="939"/>
    </location>
</feature>
<feature type="transmembrane region" description="Helical" evidence="10">
    <location>
        <begin position="354"/>
        <end position="373"/>
    </location>
</feature>
<dbReference type="SUPFAM" id="SSF103473">
    <property type="entry name" value="MFS general substrate transporter"/>
    <property type="match status" value="1"/>
</dbReference>
<reference evidence="13" key="1">
    <citation type="journal article" date="2021" name="Mol. Plant Microbe Interact.">
        <title>Complete Genome Sequence of the Plant-Pathogenic Fungus Colletotrichum lupini.</title>
        <authorList>
            <person name="Baroncelli R."/>
            <person name="Pensec F."/>
            <person name="Da Lio D."/>
            <person name="Boufleur T."/>
            <person name="Vicente I."/>
            <person name="Sarrocco S."/>
            <person name="Picot A."/>
            <person name="Baraldi E."/>
            <person name="Sukno S."/>
            <person name="Thon M."/>
            <person name="Le Floch G."/>
        </authorList>
    </citation>
    <scope>NUCLEOTIDE SEQUENCE</scope>
    <source>
        <strain evidence="13">IMI 504893</strain>
    </source>
</reference>
<evidence type="ECO:0000256" key="4">
    <source>
        <dbReference type="ARBA" id="ARBA00022448"/>
    </source>
</evidence>
<dbReference type="GeneID" id="73336902"/>
<feature type="transmembrane region" description="Helical" evidence="10">
    <location>
        <begin position="583"/>
        <end position="604"/>
    </location>
</feature>
<evidence type="ECO:0000259" key="11">
    <source>
        <dbReference type="PROSITE" id="PS50850"/>
    </source>
</evidence>
<proteinExistence type="inferred from homology"/>
<evidence type="ECO:0000256" key="6">
    <source>
        <dbReference type="ARBA" id="ARBA00022989"/>
    </source>
</evidence>
<evidence type="ECO:0000256" key="2">
    <source>
        <dbReference type="ARBA" id="ARBA00005988"/>
    </source>
</evidence>
<feature type="transmembrane region" description="Helical" evidence="10">
    <location>
        <begin position="439"/>
        <end position="462"/>
    </location>
</feature>
<dbReference type="GO" id="GO:0016020">
    <property type="term" value="C:membrane"/>
    <property type="evidence" value="ECO:0007669"/>
    <property type="project" value="UniProtKB-SubCell"/>
</dbReference>
<dbReference type="Gene3D" id="3.40.630.10">
    <property type="entry name" value="Zn peptidases"/>
    <property type="match status" value="1"/>
</dbReference>
<evidence type="ECO:0000256" key="10">
    <source>
        <dbReference type="SAM" id="Phobius"/>
    </source>
</evidence>
<evidence type="ECO:0000313" key="14">
    <source>
        <dbReference type="Proteomes" id="UP000830671"/>
    </source>
</evidence>
<dbReference type="InterPro" id="IPR000834">
    <property type="entry name" value="Peptidase_M14"/>
</dbReference>
<dbReference type="InterPro" id="IPR011701">
    <property type="entry name" value="MFS"/>
</dbReference>
<dbReference type="Proteomes" id="UP000830671">
    <property type="component" value="Chromosome 2"/>
</dbReference>
<feature type="transmembrane region" description="Helical" evidence="10">
    <location>
        <begin position="628"/>
        <end position="648"/>
    </location>
</feature>
<dbReference type="PROSITE" id="PS52035">
    <property type="entry name" value="PEPTIDASE_M14"/>
    <property type="match status" value="1"/>
</dbReference>
<feature type="transmembrane region" description="Helical" evidence="10">
    <location>
        <begin position="660"/>
        <end position="678"/>
    </location>
</feature>
<evidence type="ECO:0000313" key="13">
    <source>
        <dbReference type="EMBL" id="UQC77396.1"/>
    </source>
</evidence>
<comment type="similarity">
    <text evidence="3">Belongs to the major facilitator superfamily.</text>
</comment>
<evidence type="ECO:0000256" key="3">
    <source>
        <dbReference type="ARBA" id="ARBA00008335"/>
    </source>
</evidence>
<dbReference type="Pfam" id="PF00246">
    <property type="entry name" value="Peptidase_M14"/>
    <property type="match status" value="1"/>
</dbReference>
<feature type="transmembrane region" description="Helical" evidence="10">
    <location>
        <begin position="717"/>
        <end position="739"/>
    </location>
</feature>
<feature type="transmembrane region" description="Helical" evidence="10">
    <location>
        <begin position="482"/>
        <end position="507"/>
    </location>
</feature>
<dbReference type="Gene3D" id="1.20.1250.20">
    <property type="entry name" value="MFS general substrate transporter like domains"/>
    <property type="match status" value="1"/>
</dbReference>
<evidence type="ECO:0000256" key="8">
    <source>
        <dbReference type="PROSITE-ProRule" id="PRU01379"/>
    </source>
</evidence>
<comment type="similarity">
    <text evidence="2 8">Belongs to the peptidase M14 family.</text>
</comment>
<dbReference type="Pfam" id="PF07690">
    <property type="entry name" value="MFS_1"/>
    <property type="match status" value="1"/>
</dbReference>
<keyword evidence="7 10" id="KW-0472">Membrane</keyword>